<evidence type="ECO:0000259" key="2">
    <source>
        <dbReference type="Pfam" id="PF06580"/>
    </source>
</evidence>
<dbReference type="Pfam" id="PF06580">
    <property type="entry name" value="His_kinase"/>
    <property type="match status" value="1"/>
</dbReference>
<name>A0A4U9VJ37_9SPHI</name>
<proteinExistence type="predicted"/>
<dbReference type="GO" id="GO:0016020">
    <property type="term" value="C:membrane"/>
    <property type="evidence" value="ECO:0007669"/>
    <property type="project" value="InterPro"/>
</dbReference>
<keyword evidence="4" id="KW-0808">Transferase</keyword>
<dbReference type="PANTHER" id="PTHR34220">
    <property type="entry name" value="SENSOR HISTIDINE KINASE YPDA"/>
    <property type="match status" value="1"/>
</dbReference>
<evidence type="ECO:0000313" key="5">
    <source>
        <dbReference type="Proteomes" id="UP000308196"/>
    </source>
</evidence>
<dbReference type="Proteomes" id="UP000308196">
    <property type="component" value="Chromosome"/>
</dbReference>
<dbReference type="KEGG" id="stha:NCTC11429_02847"/>
<feature type="transmembrane region" description="Helical" evidence="1">
    <location>
        <begin position="42"/>
        <end position="61"/>
    </location>
</feature>
<keyword evidence="1" id="KW-0472">Membrane</keyword>
<evidence type="ECO:0000313" key="3">
    <source>
        <dbReference type="EMBL" id="MEZ0453784.1"/>
    </source>
</evidence>
<dbReference type="EMBL" id="JBEOQB010000006">
    <property type="protein sequence ID" value="MEZ0453784.1"/>
    <property type="molecule type" value="Genomic_DNA"/>
</dbReference>
<feature type="transmembrane region" description="Helical" evidence="1">
    <location>
        <begin position="81"/>
        <end position="101"/>
    </location>
</feature>
<reference evidence="4 5" key="1">
    <citation type="submission" date="2019-05" db="EMBL/GenBank/DDBJ databases">
        <authorList>
            <consortium name="Pathogen Informatics"/>
        </authorList>
    </citation>
    <scope>NUCLEOTIDE SEQUENCE [LARGE SCALE GENOMIC DNA]</scope>
    <source>
        <strain evidence="4 5">NCTC11429</strain>
    </source>
</reference>
<dbReference type="InterPro" id="IPR010559">
    <property type="entry name" value="Sig_transdc_His_kin_internal"/>
</dbReference>
<dbReference type="Gene3D" id="3.30.565.10">
    <property type="entry name" value="Histidine kinase-like ATPase, C-terminal domain"/>
    <property type="match status" value="1"/>
</dbReference>
<keyword evidence="6" id="KW-1185">Reference proteome</keyword>
<dbReference type="STRING" id="1123265.GCA_000686625_01981"/>
<dbReference type="PANTHER" id="PTHR34220:SF7">
    <property type="entry name" value="SENSOR HISTIDINE KINASE YPDA"/>
    <property type="match status" value="1"/>
</dbReference>
<dbReference type="Proteomes" id="UP001566204">
    <property type="component" value="Unassembled WGS sequence"/>
</dbReference>
<keyword evidence="1" id="KW-1133">Transmembrane helix</keyword>
<evidence type="ECO:0000313" key="4">
    <source>
        <dbReference type="EMBL" id="VTR43344.1"/>
    </source>
</evidence>
<organism evidence="4 5">
    <name type="scientific">Sphingobacterium thalpophilum</name>
    <dbReference type="NCBI Taxonomy" id="259"/>
    <lineage>
        <taxon>Bacteria</taxon>
        <taxon>Pseudomonadati</taxon>
        <taxon>Bacteroidota</taxon>
        <taxon>Sphingobacteriia</taxon>
        <taxon>Sphingobacteriales</taxon>
        <taxon>Sphingobacteriaceae</taxon>
        <taxon>Sphingobacterium</taxon>
    </lineage>
</organism>
<dbReference type="GO" id="GO:0000155">
    <property type="term" value="F:phosphorelay sensor kinase activity"/>
    <property type="evidence" value="ECO:0007669"/>
    <property type="project" value="InterPro"/>
</dbReference>
<dbReference type="GeneID" id="78463544"/>
<gene>
    <name evidence="4" type="primary">yehU_4</name>
    <name evidence="3" type="ORF">ABTW24_19490</name>
    <name evidence="4" type="ORF">NCTC11429_02847</name>
</gene>
<dbReference type="AlphaFoldDB" id="A0A4U9VJ37"/>
<dbReference type="InterPro" id="IPR050640">
    <property type="entry name" value="Bact_2-comp_sensor_kinase"/>
</dbReference>
<evidence type="ECO:0000313" key="6">
    <source>
        <dbReference type="Proteomes" id="UP001566204"/>
    </source>
</evidence>
<accession>A0A4U9VJ37</accession>
<dbReference type="InterPro" id="IPR036890">
    <property type="entry name" value="HATPase_C_sf"/>
</dbReference>
<reference evidence="3 6" key="2">
    <citation type="submission" date="2024-06" db="EMBL/GenBank/DDBJ databases">
        <title>Soil Sphingobacterium thalpophilum.</title>
        <authorList>
            <person name="Yang J."/>
            <person name="Li J."/>
        </authorList>
    </citation>
    <scope>NUCLEOTIDE SEQUENCE [LARGE SCALE GENOMIC DNA]</scope>
    <source>
        <strain evidence="3 6">22g91tb</strain>
    </source>
</reference>
<evidence type="ECO:0000256" key="1">
    <source>
        <dbReference type="SAM" id="Phobius"/>
    </source>
</evidence>
<protein>
    <submittedName>
        <fullName evidence="3 4">Histidine kinase</fullName>
        <ecNumber evidence="4">2.7.13.3</ecNumber>
    </submittedName>
</protein>
<feature type="transmembrane region" description="Helical" evidence="1">
    <location>
        <begin position="116"/>
        <end position="140"/>
    </location>
</feature>
<keyword evidence="1" id="KW-0812">Transmembrane</keyword>
<feature type="domain" description="Signal transduction histidine kinase internal region" evidence="2">
    <location>
        <begin position="161"/>
        <end position="238"/>
    </location>
</feature>
<dbReference type="EMBL" id="LR590484">
    <property type="protein sequence ID" value="VTR43344.1"/>
    <property type="molecule type" value="Genomic_DNA"/>
</dbReference>
<keyword evidence="4" id="KW-0418">Kinase</keyword>
<feature type="transmembrane region" description="Helical" evidence="1">
    <location>
        <begin position="12"/>
        <end position="30"/>
    </location>
</feature>
<dbReference type="EC" id="2.7.13.3" evidence="4"/>
<dbReference type="RefSeq" id="WP_051607339.1">
    <property type="nucleotide sequence ID" value="NZ_JBEOQA010000002.1"/>
</dbReference>
<sequence>MSIYKPTRVQWFTAVFPLPLVVVFFLYLLIDFSSLDDNSLTMLLLLFIPISFCSWYTCAFINNYITSKLPGQSETVKRGMILFGVHFIWLIILSFLIFSGLAKTSFLNINFVKENFFSAIVLGAIFNIIFTIIWQVEYIFKSWKKTLAEKEWIERELLQQEFDRLKQQLNPHFLFNNLNVLSSLISEEPNKASFYLDELSKIYRYLLRRGSEDLATLEDELAFIRSYAALLKIRFSNAVQITIEADDGKSGGLLPMLSLQLLVENAIKHNTANKAMPLRISIKMTGNAYIEVKNNLQRKQASVPSNNVGLANIQTKYRMLNIENMTVQQTDEYFEVKLPLIKTELKILGYEYTYNRR</sequence>